<evidence type="ECO:0000313" key="3">
    <source>
        <dbReference type="EMBL" id="GAI95506.1"/>
    </source>
</evidence>
<dbReference type="InterPro" id="IPR027417">
    <property type="entry name" value="P-loop_NTPase"/>
</dbReference>
<dbReference type="InterPro" id="IPR006321">
    <property type="entry name" value="PilT/PilU"/>
</dbReference>
<dbReference type="GO" id="GO:0016887">
    <property type="term" value="F:ATP hydrolysis activity"/>
    <property type="evidence" value="ECO:0007669"/>
    <property type="project" value="InterPro"/>
</dbReference>
<dbReference type="Pfam" id="PF00437">
    <property type="entry name" value="T2SSE"/>
    <property type="match status" value="1"/>
</dbReference>
<dbReference type="Gene3D" id="3.30.450.90">
    <property type="match status" value="1"/>
</dbReference>
<protein>
    <recommendedName>
        <fullName evidence="2">Bacterial type II secretion system protein E domain-containing protein</fullName>
    </recommendedName>
</protein>
<dbReference type="InterPro" id="IPR050921">
    <property type="entry name" value="T4SS_GSP_E_ATPase"/>
</dbReference>
<dbReference type="GO" id="GO:0005524">
    <property type="term" value="F:ATP binding"/>
    <property type="evidence" value="ECO:0007669"/>
    <property type="project" value="InterPro"/>
</dbReference>
<feature type="non-terminal residue" evidence="3">
    <location>
        <position position="262"/>
    </location>
</feature>
<feature type="non-terminal residue" evidence="3">
    <location>
        <position position="1"/>
    </location>
</feature>
<dbReference type="CDD" id="cd01131">
    <property type="entry name" value="PilT"/>
    <property type="match status" value="1"/>
</dbReference>
<reference evidence="3" key="1">
    <citation type="journal article" date="2014" name="Front. Microbiol.">
        <title>High frequency of phylogenetically diverse reductive dehalogenase-homologous genes in deep subseafloor sedimentary metagenomes.</title>
        <authorList>
            <person name="Kawai M."/>
            <person name="Futagami T."/>
            <person name="Toyoda A."/>
            <person name="Takaki Y."/>
            <person name="Nishi S."/>
            <person name="Hori S."/>
            <person name="Arai W."/>
            <person name="Tsubouchi T."/>
            <person name="Morono Y."/>
            <person name="Uchiyama I."/>
            <person name="Ito T."/>
            <person name="Fujiyama A."/>
            <person name="Inagaki F."/>
            <person name="Takami H."/>
        </authorList>
    </citation>
    <scope>NUCLEOTIDE SEQUENCE</scope>
    <source>
        <strain evidence="3">Expedition CK06-06</strain>
    </source>
</reference>
<sequence length="262" mass="28982">YSIPGLARFRVNALQQRGTMSLAFRLVPFKAPSIDELGLPQICKELVLKPRGLILVTGPAGSGKSTTLAAMLNHLNQNERRNIITIEDPIEYLFRDERCIIQQRDLGDDTKSFSIALIHALRHDPDVIVIGEMRDLDTISTAITAAETGHLVLGTLHTVDAAQSIDRIIDIFPPGQQRQMRLQLSQVIEAVLSQTLLPRIGGGRVAAFEIMIATSVIKRLIREEKIYEIPTNMELGSREGMQTLDQALADLVRSGIVTQEEA</sequence>
<gene>
    <name evidence="3" type="ORF">S12H4_40740</name>
</gene>
<dbReference type="PANTHER" id="PTHR30486">
    <property type="entry name" value="TWITCHING MOTILITY PROTEIN PILT"/>
    <property type="match status" value="1"/>
</dbReference>
<dbReference type="EMBL" id="BARW01024755">
    <property type="protein sequence ID" value="GAI95506.1"/>
    <property type="molecule type" value="Genomic_DNA"/>
</dbReference>
<name>X1TVX2_9ZZZZ</name>
<dbReference type="Gene3D" id="3.40.50.300">
    <property type="entry name" value="P-loop containing nucleotide triphosphate hydrolases"/>
    <property type="match status" value="1"/>
</dbReference>
<dbReference type="AlphaFoldDB" id="X1TVX2"/>
<proteinExistence type="inferred from homology"/>
<dbReference type="SMART" id="SM00382">
    <property type="entry name" value="AAA"/>
    <property type="match status" value="1"/>
</dbReference>
<dbReference type="InterPro" id="IPR003593">
    <property type="entry name" value="AAA+_ATPase"/>
</dbReference>
<comment type="caution">
    <text evidence="3">The sequence shown here is derived from an EMBL/GenBank/DDBJ whole genome shotgun (WGS) entry which is preliminary data.</text>
</comment>
<dbReference type="InterPro" id="IPR001482">
    <property type="entry name" value="T2SS/T4SS_dom"/>
</dbReference>
<dbReference type="NCBIfam" id="TIGR01420">
    <property type="entry name" value="pilT_fam"/>
    <property type="match status" value="1"/>
</dbReference>
<feature type="domain" description="Bacterial type II secretion system protein E" evidence="2">
    <location>
        <begin position="121"/>
        <end position="135"/>
    </location>
</feature>
<dbReference type="PANTHER" id="PTHR30486:SF16">
    <property type="entry name" value="TWITCHING MOTILITY PROTEIN PILT"/>
    <property type="match status" value="1"/>
</dbReference>
<evidence type="ECO:0000259" key="2">
    <source>
        <dbReference type="PROSITE" id="PS00662"/>
    </source>
</evidence>
<organism evidence="3">
    <name type="scientific">marine sediment metagenome</name>
    <dbReference type="NCBI Taxonomy" id="412755"/>
    <lineage>
        <taxon>unclassified sequences</taxon>
        <taxon>metagenomes</taxon>
        <taxon>ecological metagenomes</taxon>
    </lineage>
</organism>
<dbReference type="PROSITE" id="PS00662">
    <property type="entry name" value="T2SP_E"/>
    <property type="match status" value="1"/>
</dbReference>
<comment type="similarity">
    <text evidence="1">Belongs to the GSP E family.</text>
</comment>
<accession>X1TVX2</accession>
<dbReference type="SUPFAM" id="SSF52540">
    <property type="entry name" value="P-loop containing nucleoside triphosphate hydrolases"/>
    <property type="match status" value="1"/>
</dbReference>
<evidence type="ECO:0000256" key="1">
    <source>
        <dbReference type="ARBA" id="ARBA00006611"/>
    </source>
</evidence>